<evidence type="ECO:0000313" key="2">
    <source>
        <dbReference type="EMBL" id="MFC4358680.1"/>
    </source>
</evidence>
<keyword evidence="1" id="KW-0472">Membrane</keyword>
<sequence length="239" mass="24809">MATASEDNAVKEHPAAVTAVLSVLGYGLVVGTFAASYLGAGTQVYPELTLPQVNLLTDAIAAVNALNVGVIALGWYFIRQGDVDKHRAAMASSFGLILVFLVMYLLKIGGGGTKEFVGPTGVYYAYLAMLAVHIILSIVAVPVVLYALVLGITHTPTELRNETPHKRVGRVAAGSWLLSLSLGVVTYALLNHVYDWEYVESGSGGSASMAGSASAVGPESASALARASSLATDLLVTLV</sequence>
<keyword evidence="1" id="KW-1133">Transmembrane helix</keyword>
<dbReference type="Pfam" id="PF04238">
    <property type="entry name" value="DUF420"/>
    <property type="match status" value="1"/>
</dbReference>
<feature type="transmembrane region" description="Helical" evidence="1">
    <location>
        <begin position="15"/>
        <end position="39"/>
    </location>
</feature>
<protein>
    <submittedName>
        <fullName evidence="2">DUF420 domain-containing protein</fullName>
    </submittedName>
</protein>
<proteinExistence type="predicted"/>
<organism evidence="2 3">
    <name type="scientific">Halobium salinum</name>
    <dbReference type="NCBI Taxonomy" id="1364940"/>
    <lineage>
        <taxon>Archaea</taxon>
        <taxon>Methanobacteriati</taxon>
        <taxon>Methanobacteriota</taxon>
        <taxon>Stenosarchaea group</taxon>
        <taxon>Halobacteria</taxon>
        <taxon>Halobacteriales</taxon>
        <taxon>Haloferacaceae</taxon>
        <taxon>Halobium</taxon>
    </lineage>
</organism>
<name>A0ABD5PCJ9_9EURY</name>
<feature type="transmembrane region" description="Helical" evidence="1">
    <location>
        <begin position="59"/>
        <end position="77"/>
    </location>
</feature>
<dbReference type="RefSeq" id="WP_267623521.1">
    <property type="nucleotide sequence ID" value="NZ_JAODIW010000008.1"/>
</dbReference>
<feature type="transmembrane region" description="Helical" evidence="1">
    <location>
        <begin position="126"/>
        <end position="150"/>
    </location>
</feature>
<accession>A0ABD5PCJ9</accession>
<keyword evidence="1" id="KW-0812">Transmembrane</keyword>
<dbReference type="InterPro" id="IPR007352">
    <property type="entry name" value="DUF420"/>
</dbReference>
<dbReference type="AlphaFoldDB" id="A0ABD5PCJ9"/>
<gene>
    <name evidence="2" type="ORF">ACFO0N_12085</name>
</gene>
<dbReference type="PANTHER" id="PTHR37692:SF1">
    <property type="entry name" value="DUF420 DOMAIN-CONTAINING PROTEIN"/>
    <property type="match status" value="1"/>
</dbReference>
<dbReference type="Proteomes" id="UP001595921">
    <property type="component" value="Unassembled WGS sequence"/>
</dbReference>
<comment type="caution">
    <text evidence="2">The sequence shown here is derived from an EMBL/GenBank/DDBJ whole genome shotgun (WGS) entry which is preliminary data.</text>
</comment>
<feature type="transmembrane region" description="Helical" evidence="1">
    <location>
        <begin position="171"/>
        <end position="190"/>
    </location>
</feature>
<evidence type="ECO:0000256" key="1">
    <source>
        <dbReference type="SAM" id="Phobius"/>
    </source>
</evidence>
<reference evidence="2 3" key="1">
    <citation type="journal article" date="2019" name="Int. J. Syst. Evol. Microbiol.">
        <title>The Global Catalogue of Microorganisms (GCM) 10K type strain sequencing project: providing services to taxonomists for standard genome sequencing and annotation.</title>
        <authorList>
            <consortium name="The Broad Institute Genomics Platform"/>
            <consortium name="The Broad Institute Genome Sequencing Center for Infectious Disease"/>
            <person name="Wu L."/>
            <person name="Ma J."/>
        </authorList>
    </citation>
    <scope>NUCLEOTIDE SEQUENCE [LARGE SCALE GENOMIC DNA]</scope>
    <source>
        <strain evidence="2 3">CGMCC 1.12553</strain>
    </source>
</reference>
<keyword evidence="3" id="KW-1185">Reference proteome</keyword>
<dbReference type="EMBL" id="JBHSDS010000006">
    <property type="protein sequence ID" value="MFC4358680.1"/>
    <property type="molecule type" value="Genomic_DNA"/>
</dbReference>
<dbReference type="PANTHER" id="PTHR37692">
    <property type="entry name" value="HYPOTHETICAL MEMBRANE SPANNING PROTEIN"/>
    <property type="match status" value="1"/>
</dbReference>
<feature type="transmembrane region" description="Helical" evidence="1">
    <location>
        <begin position="89"/>
        <end position="106"/>
    </location>
</feature>
<evidence type="ECO:0000313" key="3">
    <source>
        <dbReference type="Proteomes" id="UP001595921"/>
    </source>
</evidence>